<name>A0A6J5K4C6_9BURK</name>
<reference evidence="2 3" key="1">
    <citation type="submission" date="2020-04" db="EMBL/GenBank/DDBJ databases">
        <authorList>
            <person name="De Canck E."/>
        </authorList>
    </citation>
    <scope>NUCLEOTIDE SEQUENCE [LARGE SCALE GENOMIC DNA]</scope>
    <source>
        <strain evidence="2 3">LMG 9964</strain>
    </source>
</reference>
<dbReference type="EMBL" id="CADILN010000002">
    <property type="protein sequence ID" value="CAB4048567.1"/>
    <property type="molecule type" value="Genomic_DNA"/>
</dbReference>
<protein>
    <submittedName>
        <fullName evidence="2">Uncharacterized protein</fullName>
    </submittedName>
</protein>
<sequence length="195" mass="22400">MHSPSTSEIARCDAHTSELETDSTKSGRAHSQEAGKIRTSVDIRPHLLAPPHNNDERPSQWSMYYARASVGHVIDLSKQDTNHSYDLRSGLSRLRSHLRIRMRSNRPICIYRSFLTRALPHQCLRHRPSAPYRSSPDTAFRNVEPLRRTNTPCYAAYRRQVRWIRRIFSRSSPVTGQSVAKTALKRVIAFIPAQE</sequence>
<feature type="compositionally biased region" description="Basic and acidic residues" evidence="1">
    <location>
        <begin position="10"/>
        <end position="42"/>
    </location>
</feature>
<proteinExistence type="predicted"/>
<organism evidence="2 3">
    <name type="scientific">Paraburkholderia phenoliruptrix</name>
    <dbReference type="NCBI Taxonomy" id="252970"/>
    <lineage>
        <taxon>Bacteria</taxon>
        <taxon>Pseudomonadati</taxon>
        <taxon>Pseudomonadota</taxon>
        <taxon>Betaproteobacteria</taxon>
        <taxon>Burkholderiales</taxon>
        <taxon>Burkholderiaceae</taxon>
        <taxon>Paraburkholderia</taxon>
    </lineage>
</organism>
<evidence type="ECO:0000313" key="3">
    <source>
        <dbReference type="Proteomes" id="UP000494102"/>
    </source>
</evidence>
<evidence type="ECO:0000256" key="1">
    <source>
        <dbReference type="SAM" id="MobiDB-lite"/>
    </source>
</evidence>
<accession>A0A6J5K4C6</accession>
<feature type="region of interest" description="Disordered" evidence="1">
    <location>
        <begin position="1"/>
        <end position="42"/>
    </location>
</feature>
<gene>
    <name evidence="2" type="ORF">LMG9964_02208</name>
</gene>
<dbReference type="AlphaFoldDB" id="A0A6J5K4C6"/>
<dbReference type="Proteomes" id="UP000494102">
    <property type="component" value="Unassembled WGS sequence"/>
</dbReference>
<evidence type="ECO:0000313" key="2">
    <source>
        <dbReference type="EMBL" id="CAB4048567.1"/>
    </source>
</evidence>